<reference evidence="2" key="1">
    <citation type="submission" date="2020-04" db="EMBL/GenBank/DDBJ databases">
        <authorList>
            <person name="Chiriac C."/>
            <person name="Salcher M."/>
            <person name="Ghai R."/>
            <person name="Kavagutti S V."/>
        </authorList>
    </citation>
    <scope>NUCLEOTIDE SEQUENCE</scope>
</reference>
<feature type="region of interest" description="Disordered" evidence="1">
    <location>
        <begin position="164"/>
        <end position="193"/>
    </location>
</feature>
<proteinExistence type="predicted"/>
<name>A0A6J5NYM0_9CAUD</name>
<accession>A0A6J5NYM0</accession>
<sequence length="193" mass="22132">MTQFKRLLESSETFRKIFKEETSRIKKILKEYNEAEIWKNLSSDVRRAALMSVDDDMGPDFADEYEDTEWMQLPDVITNRLDLDKFNIPDNINPMALADFIQKNSSRLPNDAWYQSSVGPKLRTDQVVKLLQSGLTSTKTLTKDIIGQIVAETNIDINYNELVDSNPRPTSDFSGGTEPSKNRDWRGGMWTGD</sequence>
<dbReference type="EMBL" id="LR796697">
    <property type="protein sequence ID" value="CAB4160314.1"/>
    <property type="molecule type" value="Genomic_DNA"/>
</dbReference>
<protein>
    <submittedName>
        <fullName evidence="2">Uncharacterized protein</fullName>
    </submittedName>
</protein>
<organism evidence="2">
    <name type="scientific">uncultured Caudovirales phage</name>
    <dbReference type="NCBI Taxonomy" id="2100421"/>
    <lineage>
        <taxon>Viruses</taxon>
        <taxon>Duplodnaviria</taxon>
        <taxon>Heunggongvirae</taxon>
        <taxon>Uroviricota</taxon>
        <taxon>Caudoviricetes</taxon>
        <taxon>Peduoviridae</taxon>
        <taxon>Maltschvirus</taxon>
        <taxon>Maltschvirus maltsch</taxon>
    </lineage>
</organism>
<evidence type="ECO:0000313" key="2">
    <source>
        <dbReference type="EMBL" id="CAB4160314.1"/>
    </source>
</evidence>
<evidence type="ECO:0000256" key="1">
    <source>
        <dbReference type="SAM" id="MobiDB-lite"/>
    </source>
</evidence>
<feature type="compositionally biased region" description="Polar residues" evidence="1">
    <location>
        <begin position="167"/>
        <end position="179"/>
    </location>
</feature>
<gene>
    <name evidence="2" type="ORF">UFOVP723_137</name>
</gene>